<evidence type="ECO:0000313" key="2">
    <source>
        <dbReference type="Proteomes" id="UP001418222"/>
    </source>
</evidence>
<dbReference type="PANTHER" id="PTHR33108">
    <property type="entry name" value="OS01G0745000 PROTEIN"/>
    <property type="match status" value="1"/>
</dbReference>
<name>A0AAP0FS65_9ASPA</name>
<protein>
    <submittedName>
        <fullName evidence="1">Uncharacterized protein</fullName>
    </submittedName>
</protein>
<proteinExistence type="predicted"/>
<evidence type="ECO:0000313" key="1">
    <source>
        <dbReference type="EMBL" id="KAK8913622.1"/>
    </source>
</evidence>
<reference evidence="1 2" key="1">
    <citation type="journal article" date="2022" name="Nat. Plants">
        <title>Genomes of leafy and leafless Platanthera orchids illuminate the evolution of mycoheterotrophy.</title>
        <authorList>
            <person name="Li M.H."/>
            <person name="Liu K.W."/>
            <person name="Li Z."/>
            <person name="Lu H.C."/>
            <person name="Ye Q.L."/>
            <person name="Zhang D."/>
            <person name="Wang J.Y."/>
            <person name="Li Y.F."/>
            <person name="Zhong Z.M."/>
            <person name="Liu X."/>
            <person name="Yu X."/>
            <person name="Liu D.K."/>
            <person name="Tu X.D."/>
            <person name="Liu B."/>
            <person name="Hao Y."/>
            <person name="Liao X.Y."/>
            <person name="Jiang Y.T."/>
            <person name="Sun W.H."/>
            <person name="Chen J."/>
            <person name="Chen Y.Q."/>
            <person name="Ai Y."/>
            <person name="Zhai J.W."/>
            <person name="Wu S.S."/>
            <person name="Zhou Z."/>
            <person name="Hsiao Y.Y."/>
            <person name="Wu W.L."/>
            <person name="Chen Y.Y."/>
            <person name="Lin Y.F."/>
            <person name="Hsu J.L."/>
            <person name="Li C.Y."/>
            <person name="Wang Z.W."/>
            <person name="Zhao X."/>
            <person name="Zhong W.Y."/>
            <person name="Ma X.K."/>
            <person name="Ma L."/>
            <person name="Huang J."/>
            <person name="Chen G.Z."/>
            <person name="Huang M.Z."/>
            <person name="Huang L."/>
            <person name="Peng D.H."/>
            <person name="Luo Y.B."/>
            <person name="Zou S.Q."/>
            <person name="Chen S.P."/>
            <person name="Lan S."/>
            <person name="Tsai W.C."/>
            <person name="Van de Peer Y."/>
            <person name="Liu Z.J."/>
        </authorList>
    </citation>
    <scope>NUCLEOTIDE SEQUENCE [LARGE SCALE GENOMIC DNA]</scope>
    <source>
        <strain evidence="1">Lor287</strain>
    </source>
</reference>
<gene>
    <name evidence="1" type="ORF">KSP39_PZI023417</name>
</gene>
<dbReference type="Proteomes" id="UP001418222">
    <property type="component" value="Unassembled WGS sequence"/>
</dbReference>
<sequence>MALHEQVFLSDKGFANAFSSSRFRGNGGMKPSCPPLEGLQRSMSDLTLELNGEGINEASQLPPISEVEQAKCECCGMTEECTKAYIQHIRAKFSGRWICGLCTEAVNEEMKKVGANEEALDKHMKACSTFSRIARTQPVRYQAEAMRDMFRKCSTRLRDQKLSPAAAAMLVKNKRGIVRTSSCVAAITKEANGFFPRT</sequence>
<dbReference type="InterPro" id="IPR012876">
    <property type="entry name" value="DUF1677_pln"/>
</dbReference>
<organism evidence="1 2">
    <name type="scientific">Platanthera zijinensis</name>
    <dbReference type="NCBI Taxonomy" id="2320716"/>
    <lineage>
        <taxon>Eukaryota</taxon>
        <taxon>Viridiplantae</taxon>
        <taxon>Streptophyta</taxon>
        <taxon>Embryophyta</taxon>
        <taxon>Tracheophyta</taxon>
        <taxon>Spermatophyta</taxon>
        <taxon>Magnoliopsida</taxon>
        <taxon>Liliopsida</taxon>
        <taxon>Asparagales</taxon>
        <taxon>Orchidaceae</taxon>
        <taxon>Orchidoideae</taxon>
        <taxon>Orchideae</taxon>
        <taxon>Orchidinae</taxon>
        <taxon>Platanthera</taxon>
    </lineage>
</organism>
<dbReference type="Pfam" id="PF07911">
    <property type="entry name" value="DUF1677"/>
    <property type="match status" value="1"/>
</dbReference>
<comment type="caution">
    <text evidence="1">The sequence shown here is derived from an EMBL/GenBank/DDBJ whole genome shotgun (WGS) entry which is preliminary data.</text>
</comment>
<dbReference type="PANTHER" id="PTHR33108:SF51">
    <property type="entry name" value="DUF1677 FAMILY PROTEIN (DUF1677)"/>
    <property type="match status" value="1"/>
</dbReference>
<dbReference type="AlphaFoldDB" id="A0AAP0FS65"/>
<dbReference type="EMBL" id="JBBWWQ010000021">
    <property type="protein sequence ID" value="KAK8913622.1"/>
    <property type="molecule type" value="Genomic_DNA"/>
</dbReference>
<keyword evidence="2" id="KW-1185">Reference proteome</keyword>
<accession>A0AAP0FS65</accession>